<dbReference type="GeneID" id="130461654"/>
<reference evidence="3" key="2">
    <citation type="submission" date="2025-08" db="UniProtKB">
        <authorList>
            <consortium name="RefSeq"/>
        </authorList>
    </citation>
    <scope>IDENTIFICATION</scope>
    <source>
        <tissue evidence="3">Leaf</tissue>
    </source>
</reference>
<evidence type="ECO:0000313" key="2">
    <source>
        <dbReference type="Proteomes" id="UP000813463"/>
    </source>
</evidence>
<keyword evidence="1" id="KW-0732">Signal</keyword>
<proteinExistence type="predicted"/>
<name>A0ABM3QR07_SPIOL</name>
<evidence type="ECO:0000256" key="1">
    <source>
        <dbReference type="ARBA" id="ARBA00022729"/>
    </source>
</evidence>
<dbReference type="Pfam" id="PF24068">
    <property type="entry name" value="TPD1_C"/>
    <property type="match status" value="1"/>
</dbReference>
<dbReference type="RefSeq" id="XP_056685790.1">
    <property type="nucleotide sequence ID" value="XM_056829812.1"/>
</dbReference>
<dbReference type="InterPro" id="IPR040361">
    <property type="entry name" value="TPD1"/>
</dbReference>
<protein>
    <submittedName>
        <fullName evidence="3">TPD1 protein homolog 1-like</fullName>
    </submittedName>
</protein>
<dbReference type="Proteomes" id="UP000813463">
    <property type="component" value="Chromosome 5"/>
</dbReference>
<reference evidence="2" key="1">
    <citation type="journal article" date="2021" name="Nat. Commun.">
        <title>Genomic analyses provide insights into spinach domestication and the genetic basis of agronomic traits.</title>
        <authorList>
            <person name="Cai X."/>
            <person name="Sun X."/>
            <person name="Xu C."/>
            <person name="Sun H."/>
            <person name="Wang X."/>
            <person name="Ge C."/>
            <person name="Zhang Z."/>
            <person name="Wang Q."/>
            <person name="Fei Z."/>
            <person name="Jiao C."/>
            <person name="Wang Q."/>
        </authorList>
    </citation>
    <scope>NUCLEOTIDE SEQUENCE [LARGE SCALE GENOMIC DNA]</scope>
    <source>
        <strain evidence="2">cv. Varoflay</strain>
    </source>
</reference>
<gene>
    <name evidence="3" type="primary">LOC130461654</name>
</gene>
<dbReference type="PANTHER" id="PTHR33184">
    <property type="entry name" value="PROTEIN TAPETUM DETERMINANT 1-LIKE-RELATED"/>
    <property type="match status" value="1"/>
</dbReference>
<dbReference type="PANTHER" id="PTHR33184:SF61">
    <property type="entry name" value="TPD1 PROTEIN HOMOLOG 1"/>
    <property type="match status" value="1"/>
</dbReference>
<accession>A0ABM3QR07</accession>
<organism evidence="2 3">
    <name type="scientific">Spinacia oleracea</name>
    <name type="common">Spinach</name>
    <dbReference type="NCBI Taxonomy" id="3562"/>
    <lineage>
        <taxon>Eukaryota</taxon>
        <taxon>Viridiplantae</taxon>
        <taxon>Streptophyta</taxon>
        <taxon>Embryophyta</taxon>
        <taxon>Tracheophyta</taxon>
        <taxon>Spermatophyta</taxon>
        <taxon>Magnoliopsida</taxon>
        <taxon>eudicotyledons</taxon>
        <taxon>Gunneridae</taxon>
        <taxon>Pentapetalae</taxon>
        <taxon>Caryophyllales</taxon>
        <taxon>Chenopodiaceae</taxon>
        <taxon>Chenopodioideae</taxon>
        <taxon>Anserineae</taxon>
        <taxon>Spinacia</taxon>
    </lineage>
</organism>
<evidence type="ECO:0000313" key="3">
    <source>
        <dbReference type="RefSeq" id="XP_056685790.1"/>
    </source>
</evidence>
<keyword evidence="2" id="KW-1185">Reference proteome</keyword>
<sequence length="128" mass="13750">MREVVAQISKQGGGTDGQRIGEGFGNNNTCSTTDVYIAQIDSAPLPSGIPTYNVIIVNACASGCSISDIHVKCEDFSSVETVNPTLFRRLAFDNCLVNDGNFLAPGKQLSFQYANDKRYDLSVFSVAC</sequence>